<dbReference type="SMART" id="SM00052">
    <property type="entry name" value="EAL"/>
    <property type="match status" value="1"/>
</dbReference>
<dbReference type="InterPro" id="IPR050706">
    <property type="entry name" value="Cyclic-di-GMP_PDE-like"/>
</dbReference>
<dbReference type="InterPro" id="IPR001633">
    <property type="entry name" value="EAL_dom"/>
</dbReference>
<dbReference type="GO" id="GO:0000160">
    <property type="term" value="P:phosphorelay signal transduction system"/>
    <property type="evidence" value="ECO:0007669"/>
    <property type="project" value="InterPro"/>
</dbReference>
<feature type="domain" description="Response regulatory" evidence="2">
    <location>
        <begin position="30"/>
        <end position="150"/>
    </location>
</feature>
<evidence type="ECO:0000259" key="2">
    <source>
        <dbReference type="PROSITE" id="PS50110"/>
    </source>
</evidence>
<evidence type="ECO:0000313" key="4">
    <source>
        <dbReference type="EMBL" id="UUO65430.1"/>
    </source>
</evidence>
<name>A0AAE9SP90_9BRAD</name>
<dbReference type="SMART" id="SM00448">
    <property type="entry name" value="REC"/>
    <property type="match status" value="1"/>
</dbReference>
<feature type="modified residue" description="4-aspartylphosphate" evidence="1">
    <location>
        <position position="79"/>
    </location>
</feature>
<dbReference type="Gene3D" id="3.40.50.2300">
    <property type="match status" value="1"/>
</dbReference>
<dbReference type="SUPFAM" id="SSF141868">
    <property type="entry name" value="EAL domain-like"/>
    <property type="match status" value="1"/>
</dbReference>
<evidence type="ECO:0000259" key="3">
    <source>
        <dbReference type="PROSITE" id="PS50883"/>
    </source>
</evidence>
<protein>
    <submittedName>
        <fullName evidence="4">Diguanylate phosphodiesterase</fullName>
    </submittedName>
</protein>
<dbReference type="PANTHER" id="PTHR33121">
    <property type="entry name" value="CYCLIC DI-GMP PHOSPHODIESTERASE PDEF"/>
    <property type="match status" value="1"/>
</dbReference>
<dbReference type="EMBL" id="CP028989">
    <property type="protein sequence ID" value="UUO65430.1"/>
    <property type="molecule type" value="Genomic_DNA"/>
</dbReference>
<dbReference type="InterPro" id="IPR035919">
    <property type="entry name" value="EAL_sf"/>
</dbReference>
<dbReference type="Pfam" id="PF00563">
    <property type="entry name" value="EAL"/>
    <property type="match status" value="1"/>
</dbReference>
<dbReference type="GO" id="GO:0071111">
    <property type="term" value="F:cyclic-guanylate-specific phosphodiesterase activity"/>
    <property type="evidence" value="ECO:0007669"/>
    <property type="project" value="InterPro"/>
</dbReference>
<sequence length="433" mass="47482">MTRRDRCCKRWGHQRRRRLESLVMSATRGRLLVVDDDLVQRVLIGKIGAKLGYETVVASSYEAATELLGREAFEIMALDLSLGERDGVELLHFVAERGLREMSIVIISGCDDRIMKATRRVANGLKLSVGGCLTKPLDLNRLRSALESPRRAPLAAASTSPQLPITPARIMRGLADREFFVEFQPKISLETGRVVGAEALARWRTAEFGMVSPMVFIPIAEEADLMREVTDCILSSAMSQGRKLIERNPGFTIAVNISGSLMSDLALPDRIEEILRRENISPTSLTVEITETSAMADVERANDILVRLRLKKIGTAIDDFGTGYSSLAALARLPFSELKIDQSFIKGCESDDDMMKIVDASVALAKAFNMKVVAEGVESSEALEIIRRIGCDVAQGFFFAPSLRRSRAERWISARNALADGHGASATPVALAG</sequence>
<dbReference type="CDD" id="cd00156">
    <property type="entry name" value="REC"/>
    <property type="match status" value="1"/>
</dbReference>
<accession>A0AAE9SP90</accession>
<proteinExistence type="predicted"/>
<feature type="domain" description="EAL" evidence="3">
    <location>
        <begin position="163"/>
        <end position="416"/>
    </location>
</feature>
<dbReference type="Gene3D" id="3.20.20.450">
    <property type="entry name" value="EAL domain"/>
    <property type="match status" value="1"/>
</dbReference>
<evidence type="ECO:0000313" key="5">
    <source>
        <dbReference type="Proteomes" id="UP001058872"/>
    </source>
</evidence>
<dbReference type="AlphaFoldDB" id="A0AAE9SP90"/>
<organism evidence="4 5">
    <name type="scientific">Bradyrhizobium betae</name>
    <dbReference type="NCBI Taxonomy" id="244734"/>
    <lineage>
        <taxon>Bacteria</taxon>
        <taxon>Pseudomonadati</taxon>
        <taxon>Pseudomonadota</taxon>
        <taxon>Alphaproteobacteria</taxon>
        <taxon>Hyphomicrobiales</taxon>
        <taxon>Nitrobacteraceae</taxon>
        <taxon>Bradyrhizobium</taxon>
    </lineage>
</organism>
<gene>
    <name evidence="4" type="ORF">DCM83_09565</name>
</gene>
<dbReference type="SUPFAM" id="SSF52172">
    <property type="entry name" value="CheY-like"/>
    <property type="match status" value="1"/>
</dbReference>
<keyword evidence="1" id="KW-0597">Phosphoprotein</keyword>
<dbReference type="Pfam" id="PF00072">
    <property type="entry name" value="Response_reg"/>
    <property type="match status" value="1"/>
</dbReference>
<dbReference type="InterPro" id="IPR001789">
    <property type="entry name" value="Sig_transdc_resp-reg_receiver"/>
</dbReference>
<dbReference type="InterPro" id="IPR011006">
    <property type="entry name" value="CheY-like_superfamily"/>
</dbReference>
<dbReference type="PROSITE" id="PS50883">
    <property type="entry name" value="EAL"/>
    <property type="match status" value="1"/>
</dbReference>
<dbReference type="CDD" id="cd01948">
    <property type="entry name" value="EAL"/>
    <property type="match status" value="1"/>
</dbReference>
<reference evidence="4" key="1">
    <citation type="submission" date="2018-04" db="EMBL/GenBank/DDBJ databases">
        <title>Genomes of Endosymbiotic and Endophytic Bradyrhizobium Publication status.</title>
        <authorList>
            <person name="Guha S."/>
            <person name="Jorrin B."/>
            <person name="Sarkar M."/>
            <person name="Poole P.S."/>
            <person name="DasGupta M."/>
        </authorList>
    </citation>
    <scope>NUCLEOTIDE SEQUENCE</scope>
    <source>
        <strain evidence="4">WBOS16</strain>
    </source>
</reference>
<evidence type="ECO:0000256" key="1">
    <source>
        <dbReference type="PROSITE-ProRule" id="PRU00169"/>
    </source>
</evidence>
<dbReference type="PROSITE" id="PS50110">
    <property type="entry name" value="RESPONSE_REGULATORY"/>
    <property type="match status" value="1"/>
</dbReference>
<dbReference type="PANTHER" id="PTHR33121:SF70">
    <property type="entry name" value="SIGNALING PROTEIN YKOW"/>
    <property type="match status" value="1"/>
</dbReference>
<dbReference type="Proteomes" id="UP001058872">
    <property type="component" value="Chromosome"/>
</dbReference>